<keyword evidence="10" id="KW-1015">Disulfide bond</keyword>
<evidence type="ECO:0000256" key="12">
    <source>
        <dbReference type="ARBA" id="ARBA00023212"/>
    </source>
</evidence>
<evidence type="ECO:0000256" key="13">
    <source>
        <dbReference type="SAM" id="MobiDB-lite"/>
    </source>
</evidence>
<evidence type="ECO:0000313" key="15">
    <source>
        <dbReference type="EnsemblMetazoa" id="GMOY011683-PA"/>
    </source>
</evidence>
<keyword evidence="12" id="KW-0206">Cytoskeleton</keyword>
<name>A0A1B0GEF9_GLOMM</name>
<evidence type="ECO:0000313" key="16">
    <source>
        <dbReference type="Proteomes" id="UP000092444"/>
    </source>
</evidence>
<dbReference type="GO" id="GO:0060047">
    <property type="term" value="P:heart contraction"/>
    <property type="evidence" value="ECO:0007669"/>
    <property type="project" value="TreeGrafter"/>
</dbReference>
<protein>
    <recommendedName>
        <fullName evidence="17">Delta-sarcoglycan</fullName>
    </recommendedName>
</protein>
<dbReference type="PANTHER" id="PTHR12939:SF10">
    <property type="entry name" value="EG:4F1.1 PROTEIN"/>
    <property type="match status" value="1"/>
</dbReference>
<dbReference type="AlphaFoldDB" id="A0A1B0GEF9"/>
<keyword evidence="6 14" id="KW-0812">Transmembrane</keyword>
<feature type="region of interest" description="Disordered" evidence="13">
    <location>
        <begin position="391"/>
        <end position="427"/>
    </location>
</feature>
<dbReference type="InterPro" id="IPR006875">
    <property type="entry name" value="Sarcoglycan"/>
</dbReference>
<evidence type="ECO:0000256" key="10">
    <source>
        <dbReference type="ARBA" id="ARBA00023157"/>
    </source>
</evidence>
<keyword evidence="16" id="KW-1185">Reference proteome</keyword>
<evidence type="ECO:0000256" key="3">
    <source>
        <dbReference type="ARBA" id="ARBA00007574"/>
    </source>
</evidence>
<reference evidence="15" key="1">
    <citation type="submission" date="2020-05" db="UniProtKB">
        <authorList>
            <consortium name="EnsemblMetazoa"/>
        </authorList>
    </citation>
    <scope>IDENTIFICATION</scope>
    <source>
        <strain evidence="15">Yale</strain>
    </source>
</reference>
<dbReference type="Proteomes" id="UP000092444">
    <property type="component" value="Unassembled WGS sequence"/>
</dbReference>
<keyword evidence="7" id="KW-0735">Signal-anchor</keyword>
<evidence type="ECO:0000256" key="1">
    <source>
        <dbReference type="ARBA" id="ARBA00004245"/>
    </source>
</evidence>
<feature type="compositionally biased region" description="Low complexity" evidence="13">
    <location>
        <begin position="335"/>
        <end position="352"/>
    </location>
</feature>
<dbReference type="Pfam" id="PF04790">
    <property type="entry name" value="Sarcoglycan_1"/>
    <property type="match status" value="1"/>
</dbReference>
<accession>A0A1B0GEF9</accession>
<dbReference type="GO" id="GO:0016012">
    <property type="term" value="C:sarcoglycan complex"/>
    <property type="evidence" value="ECO:0007669"/>
    <property type="project" value="InterPro"/>
</dbReference>
<organism evidence="15 16">
    <name type="scientific">Glossina morsitans morsitans</name>
    <name type="common">Savannah tsetse fly</name>
    <dbReference type="NCBI Taxonomy" id="37546"/>
    <lineage>
        <taxon>Eukaryota</taxon>
        <taxon>Metazoa</taxon>
        <taxon>Ecdysozoa</taxon>
        <taxon>Arthropoda</taxon>
        <taxon>Hexapoda</taxon>
        <taxon>Insecta</taxon>
        <taxon>Pterygota</taxon>
        <taxon>Neoptera</taxon>
        <taxon>Endopterygota</taxon>
        <taxon>Diptera</taxon>
        <taxon>Brachycera</taxon>
        <taxon>Muscomorpha</taxon>
        <taxon>Hippoboscoidea</taxon>
        <taxon>Glossinidae</taxon>
        <taxon>Glossina</taxon>
    </lineage>
</organism>
<keyword evidence="4" id="KW-1003">Cell membrane</keyword>
<evidence type="ECO:0000256" key="4">
    <source>
        <dbReference type="ARBA" id="ARBA00022475"/>
    </source>
</evidence>
<dbReference type="EMBL" id="CCAG010012244">
    <property type="status" value="NOT_ANNOTATED_CDS"/>
    <property type="molecule type" value="Genomic_DNA"/>
</dbReference>
<evidence type="ECO:0000256" key="2">
    <source>
        <dbReference type="ARBA" id="ARBA00004274"/>
    </source>
</evidence>
<evidence type="ECO:0000256" key="6">
    <source>
        <dbReference type="ARBA" id="ARBA00022692"/>
    </source>
</evidence>
<evidence type="ECO:0000256" key="11">
    <source>
        <dbReference type="ARBA" id="ARBA00023180"/>
    </source>
</evidence>
<keyword evidence="5" id="KW-0963">Cytoplasm</keyword>
<dbReference type="EMBL" id="CCAG010012245">
    <property type="status" value="NOT_ANNOTATED_CDS"/>
    <property type="molecule type" value="Genomic_DNA"/>
</dbReference>
<comment type="subcellular location">
    <subcellularLocation>
        <location evidence="2">Cell membrane</location>
        <location evidence="2">Sarcolemma</location>
        <topology evidence="2">Single-pass type II membrane protein</topology>
    </subcellularLocation>
    <subcellularLocation>
        <location evidence="1">Cytoplasm</location>
        <location evidence="1">Cytoskeleton</location>
    </subcellularLocation>
</comment>
<feature type="transmembrane region" description="Helical" evidence="14">
    <location>
        <begin position="459"/>
        <end position="481"/>
    </location>
</feature>
<sequence>MFKVCDMVNENTETSSSNNCFNFQFSSSNQNFRSLSNSLNNPDAVNSVNATEQLDLLVAANQTLNKKKCDLLSVSADNLSWKFFEQIDSLDTRLRKEESTTPLINDDRFLLSSGRLDEYDDNVIANVDYFEGMQSKQFQIQSHGHNCSQNDKRASSKTNGYAFNGTPDDLSNETLPQTSAVTTATTPITKRDDLNIVTQPQQQSFVFTTPTSTFKRKKQQQLLKEEQKLHKPCATTTTTTTTTITTTTTLTKDNAIDAKERANDYSFNSSSGNNDTLRYNNNERHLQYDHKKSQVDPGVHEQALQTTNETKTMISSSTGVIITDTVAQAPPSLIGSGSVTTRSGNNNGTTRSFKTRTLPSGFITPVGSVVGASKRNYNNLADGVDLVDDTKPDFHTKGKKNNNNSSYKERRLRRHKKMGASSSGGDGDCTATVKGLSNSSIVDDIEMHLGLTGWRKKCLYILLLLLMLLIITNLVLTLWILKVMEFSTEGMGQLKIVPGGIQLNGQSLIMDMLRASTIRSRHGQPISIESSRNFSINTRDMNGMLENHLFLGHDKLECLTKGFRINDTAGRNLFSVNRNEVTIGAHALRIDGEGGAIFRESIQTPHLRAEPGRELRLESPTRELEITAAKDINLQSRAGGIELTALEDVKLSTIDGSLHFESSKIFMPNLRTAQLPLAGTAQNHEHLHRVFQLCACSNGKLFLAAPHSICAGDDSSNNNNNNNNNNINEIIDINIRNYKKAADILVE</sequence>
<dbReference type="GO" id="GO:0042383">
    <property type="term" value="C:sarcolemma"/>
    <property type="evidence" value="ECO:0007669"/>
    <property type="project" value="UniProtKB-SubCell"/>
</dbReference>
<dbReference type="VEuPathDB" id="VectorBase:GMOY011683"/>
<comment type="similarity">
    <text evidence="3">Belongs to the sarcoglycan beta/delta/gamma/zeta family.</text>
</comment>
<evidence type="ECO:0000256" key="8">
    <source>
        <dbReference type="ARBA" id="ARBA00022989"/>
    </source>
</evidence>
<dbReference type="InterPro" id="IPR039972">
    <property type="entry name" value="Sarcoglycan_gamma/delta/zeta"/>
</dbReference>
<dbReference type="STRING" id="37546.A0A1B0GEF9"/>
<dbReference type="PANTHER" id="PTHR12939">
    <property type="entry name" value="SARCOGLYCAN"/>
    <property type="match status" value="1"/>
</dbReference>
<keyword evidence="11" id="KW-0325">Glycoprotein</keyword>
<dbReference type="GO" id="GO:0005856">
    <property type="term" value="C:cytoskeleton"/>
    <property type="evidence" value="ECO:0007669"/>
    <property type="project" value="UniProtKB-SubCell"/>
</dbReference>
<feature type="region of interest" description="Disordered" evidence="13">
    <location>
        <begin position="333"/>
        <end position="353"/>
    </location>
</feature>
<evidence type="ECO:0000256" key="5">
    <source>
        <dbReference type="ARBA" id="ARBA00022490"/>
    </source>
</evidence>
<keyword evidence="8 14" id="KW-1133">Transmembrane helix</keyword>
<evidence type="ECO:0008006" key="17">
    <source>
        <dbReference type="Google" id="ProtNLM"/>
    </source>
</evidence>
<dbReference type="EnsemblMetazoa" id="GMOY011683-RA">
    <property type="protein sequence ID" value="GMOY011683-PA"/>
    <property type="gene ID" value="GMOY011683"/>
</dbReference>
<dbReference type="EMBL" id="CCAG010012243">
    <property type="status" value="NOT_ANNOTATED_CDS"/>
    <property type="molecule type" value="Genomic_DNA"/>
</dbReference>
<evidence type="ECO:0000256" key="14">
    <source>
        <dbReference type="SAM" id="Phobius"/>
    </source>
</evidence>
<keyword evidence="9 14" id="KW-0472">Membrane</keyword>
<proteinExistence type="inferred from homology"/>
<evidence type="ECO:0000256" key="9">
    <source>
        <dbReference type="ARBA" id="ARBA00023136"/>
    </source>
</evidence>
<evidence type="ECO:0000256" key="7">
    <source>
        <dbReference type="ARBA" id="ARBA00022968"/>
    </source>
</evidence>